<evidence type="ECO:0000313" key="15">
    <source>
        <dbReference type="EMBL" id="SMG46479.1"/>
    </source>
</evidence>
<dbReference type="InterPro" id="IPR000540">
    <property type="entry name" value="Flag_MotA_CS"/>
</dbReference>
<dbReference type="PROSITE" id="PS01307">
    <property type="entry name" value="MOTA"/>
    <property type="match status" value="1"/>
</dbReference>
<keyword evidence="7" id="KW-0283">Flagellar rotation</keyword>
<keyword evidence="8" id="KW-0375">Hydrogen ion transport</keyword>
<evidence type="ECO:0000313" key="16">
    <source>
        <dbReference type="Proteomes" id="UP000193834"/>
    </source>
</evidence>
<dbReference type="GO" id="GO:0006935">
    <property type="term" value="P:chemotaxis"/>
    <property type="evidence" value="ECO:0007669"/>
    <property type="project" value="UniProtKB-KW"/>
</dbReference>
<dbReference type="EMBL" id="FXAZ01000003">
    <property type="protein sequence ID" value="SMG46479.1"/>
    <property type="molecule type" value="Genomic_DNA"/>
</dbReference>
<feature type="domain" description="Motility protein A N-terminal" evidence="14">
    <location>
        <begin position="6"/>
        <end position="84"/>
    </location>
</feature>
<evidence type="ECO:0000256" key="11">
    <source>
        <dbReference type="ARBA" id="ARBA00023136"/>
    </source>
</evidence>
<evidence type="ECO:0000256" key="4">
    <source>
        <dbReference type="ARBA" id="ARBA00022475"/>
    </source>
</evidence>
<dbReference type="InterPro" id="IPR047055">
    <property type="entry name" value="MotA-like"/>
</dbReference>
<protein>
    <submittedName>
        <fullName evidence="15">Chemotaxis protein MotA</fullName>
    </submittedName>
</protein>
<keyword evidence="10" id="KW-0406">Ion transport</keyword>
<keyword evidence="4" id="KW-1003">Cell membrane</keyword>
<evidence type="ECO:0000256" key="12">
    <source>
        <dbReference type="SAM" id="Phobius"/>
    </source>
</evidence>
<comment type="similarity">
    <text evidence="2">Belongs to the MotA family.</text>
</comment>
<reference evidence="15 16" key="1">
    <citation type="submission" date="2017-04" db="EMBL/GenBank/DDBJ databases">
        <authorList>
            <person name="Afonso C.L."/>
            <person name="Miller P.J."/>
            <person name="Scott M.A."/>
            <person name="Spackman E."/>
            <person name="Goraichik I."/>
            <person name="Dimitrov K.M."/>
            <person name="Suarez D.L."/>
            <person name="Swayne D.E."/>
        </authorList>
    </citation>
    <scope>NUCLEOTIDE SEQUENCE [LARGE SCALE GENOMIC DNA]</scope>
    <source>
        <strain evidence="15 16">11</strain>
    </source>
</reference>
<name>A0A1X7L008_9BACL</name>
<keyword evidence="6 12" id="KW-0812">Transmembrane</keyword>
<evidence type="ECO:0000256" key="8">
    <source>
        <dbReference type="ARBA" id="ARBA00022781"/>
    </source>
</evidence>
<dbReference type="PANTHER" id="PTHR30433">
    <property type="entry name" value="CHEMOTAXIS PROTEIN MOTA"/>
    <property type="match status" value="1"/>
</dbReference>
<keyword evidence="16" id="KW-1185">Reference proteome</keyword>
<feature type="transmembrane region" description="Helical" evidence="12">
    <location>
        <begin position="34"/>
        <end position="54"/>
    </location>
</feature>
<keyword evidence="5" id="KW-0145">Chemotaxis</keyword>
<proteinExistence type="inferred from homology"/>
<evidence type="ECO:0000256" key="7">
    <source>
        <dbReference type="ARBA" id="ARBA00022779"/>
    </source>
</evidence>
<keyword evidence="3" id="KW-0813">Transport</keyword>
<dbReference type="AlphaFoldDB" id="A0A1X7L008"/>
<keyword evidence="11 12" id="KW-0472">Membrane</keyword>
<evidence type="ECO:0000256" key="9">
    <source>
        <dbReference type="ARBA" id="ARBA00022989"/>
    </source>
</evidence>
<sequence length="270" mass="29453">MDKTTFIGILIGLIALIGGFIWEGGHISGLWEATAALIVFGGTIAAVVISFPMSRLRSLPQALRMAFREQPRDLNRLVDDLVAMSLQARREGVLALEASAQKHSHPFLRDGMMMVVDGTEPEVIQQMLDMEMDSVEQKHDGYAKIFEAAGGYAPTMGIIGTVMGLIHVLGNLSDPSMLGPSIAVAFTATLYGVVSANVIYLPIATKIKTRSALQIREMELIQLGILAIQAADNPKIVRRKLSTFMQGEDAYEALREVSEPKRGMNVEIQK</sequence>
<feature type="transmembrane region" description="Helical" evidence="12">
    <location>
        <begin position="5"/>
        <end position="22"/>
    </location>
</feature>
<accession>A0A1X7L008</accession>
<dbReference type="InterPro" id="IPR046786">
    <property type="entry name" value="MotA_N"/>
</dbReference>
<keyword evidence="9 12" id="KW-1133">Transmembrane helix</keyword>
<feature type="transmembrane region" description="Helical" evidence="12">
    <location>
        <begin position="151"/>
        <end position="170"/>
    </location>
</feature>
<evidence type="ECO:0000256" key="6">
    <source>
        <dbReference type="ARBA" id="ARBA00022692"/>
    </source>
</evidence>
<dbReference type="PANTHER" id="PTHR30433:SF3">
    <property type="entry name" value="MOTILITY PROTEIN A"/>
    <property type="match status" value="1"/>
</dbReference>
<dbReference type="Proteomes" id="UP000193834">
    <property type="component" value="Unassembled WGS sequence"/>
</dbReference>
<feature type="transmembrane region" description="Helical" evidence="12">
    <location>
        <begin position="182"/>
        <end position="203"/>
    </location>
</feature>
<feature type="domain" description="MotA/TolQ/ExbB proton channel" evidence="13">
    <location>
        <begin position="101"/>
        <end position="219"/>
    </location>
</feature>
<evidence type="ECO:0000256" key="5">
    <source>
        <dbReference type="ARBA" id="ARBA00022500"/>
    </source>
</evidence>
<dbReference type="GO" id="GO:1902600">
    <property type="term" value="P:proton transmembrane transport"/>
    <property type="evidence" value="ECO:0007669"/>
    <property type="project" value="UniProtKB-KW"/>
</dbReference>
<evidence type="ECO:0000259" key="14">
    <source>
        <dbReference type="Pfam" id="PF20560"/>
    </source>
</evidence>
<gene>
    <name evidence="15" type="ORF">SAMN06295960_2846</name>
</gene>
<dbReference type="NCBIfam" id="NF006583">
    <property type="entry name" value="PRK09109.1"/>
    <property type="match status" value="1"/>
</dbReference>
<dbReference type="STRING" id="1852522.SAMN06295960_2846"/>
<evidence type="ECO:0000259" key="13">
    <source>
        <dbReference type="Pfam" id="PF01618"/>
    </source>
</evidence>
<dbReference type="RefSeq" id="WP_085495160.1">
    <property type="nucleotide sequence ID" value="NZ_FXAZ01000003.1"/>
</dbReference>
<dbReference type="GO" id="GO:0071978">
    <property type="term" value="P:bacterial-type flagellum-dependent swarming motility"/>
    <property type="evidence" value="ECO:0007669"/>
    <property type="project" value="InterPro"/>
</dbReference>
<dbReference type="GO" id="GO:0005886">
    <property type="term" value="C:plasma membrane"/>
    <property type="evidence" value="ECO:0007669"/>
    <property type="project" value="UniProtKB-SubCell"/>
</dbReference>
<evidence type="ECO:0000256" key="3">
    <source>
        <dbReference type="ARBA" id="ARBA00022448"/>
    </source>
</evidence>
<dbReference type="OrthoDB" id="9806929at2"/>
<evidence type="ECO:0000256" key="10">
    <source>
        <dbReference type="ARBA" id="ARBA00023065"/>
    </source>
</evidence>
<evidence type="ECO:0000256" key="2">
    <source>
        <dbReference type="ARBA" id="ARBA00008038"/>
    </source>
</evidence>
<organism evidence="15 16">
    <name type="scientific">Paenibacillus aquistagni</name>
    <dbReference type="NCBI Taxonomy" id="1852522"/>
    <lineage>
        <taxon>Bacteria</taxon>
        <taxon>Bacillati</taxon>
        <taxon>Bacillota</taxon>
        <taxon>Bacilli</taxon>
        <taxon>Bacillales</taxon>
        <taxon>Paenibacillaceae</taxon>
        <taxon>Paenibacillus</taxon>
    </lineage>
</organism>
<dbReference type="Pfam" id="PF01618">
    <property type="entry name" value="MotA_ExbB"/>
    <property type="match status" value="1"/>
</dbReference>
<dbReference type="InterPro" id="IPR002898">
    <property type="entry name" value="MotA_ExbB_proton_chnl"/>
</dbReference>
<evidence type="ECO:0000256" key="1">
    <source>
        <dbReference type="ARBA" id="ARBA00004651"/>
    </source>
</evidence>
<dbReference type="Pfam" id="PF20560">
    <property type="entry name" value="MotA_N"/>
    <property type="match status" value="1"/>
</dbReference>
<comment type="subcellular location">
    <subcellularLocation>
        <location evidence="1">Cell membrane</location>
        <topology evidence="1">Multi-pass membrane protein</topology>
    </subcellularLocation>
</comment>